<organism evidence="4 5">
    <name type="scientific">Sesamum alatum</name>
    <dbReference type="NCBI Taxonomy" id="300844"/>
    <lineage>
        <taxon>Eukaryota</taxon>
        <taxon>Viridiplantae</taxon>
        <taxon>Streptophyta</taxon>
        <taxon>Embryophyta</taxon>
        <taxon>Tracheophyta</taxon>
        <taxon>Spermatophyta</taxon>
        <taxon>Magnoliopsida</taxon>
        <taxon>eudicotyledons</taxon>
        <taxon>Gunneridae</taxon>
        <taxon>Pentapetalae</taxon>
        <taxon>asterids</taxon>
        <taxon>lamiids</taxon>
        <taxon>Lamiales</taxon>
        <taxon>Pedaliaceae</taxon>
        <taxon>Sesamum</taxon>
    </lineage>
</organism>
<keyword evidence="2" id="KW-0806">Transcription termination</keyword>
<keyword evidence="5" id="KW-1185">Reference proteome</keyword>
<evidence type="ECO:0000256" key="3">
    <source>
        <dbReference type="ARBA" id="ARBA00022946"/>
    </source>
</evidence>
<proteinExistence type="inferred from homology"/>
<comment type="similarity">
    <text evidence="1">Belongs to the mTERF family.</text>
</comment>
<dbReference type="GO" id="GO:0006353">
    <property type="term" value="P:DNA-templated transcription termination"/>
    <property type="evidence" value="ECO:0007669"/>
    <property type="project" value="UniProtKB-KW"/>
</dbReference>
<dbReference type="Gene3D" id="1.25.70.10">
    <property type="entry name" value="Transcription termination factor 3, mitochondrial"/>
    <property type="match status" value="1"/>
</dbReference>
<dbReference type="AlphaFoldDB" id="A0AAE2CUV6"/>
<dbReference type="Pfam" id="PF02536">
    <property type="entry name" value="mTERF"/>
    <property type="match status" value="2"/>
</dbReference>
<name>A0AAE2CUV6_9LAMI</name>
<dbReference type="GO" id="GO:0003676">
    <property type="term" value="F:nucleic acid binding"/>
    <property type="evidence" value="ECO:0007669"/>
    <property type="project" value="InterPro"/>
</dbReference>
<evidence type="ECO:0000313" key="5">
    <source>
        <dbReference type="Proteomes" id="UP001293254"/>
    </source>
</evidence>
<protein>
    <submittedName>
        <fullName evidence="4">Transcription termination factor MTEF18, mitochondrial</fullName>
    </submittedName>
</protein>
<keyword evidence="2" id="KW-0804">Transcription</keyword>
<dbReference type="SMART" id="SM00733">
    <property type="entry name" value="Mterf"/>
    <property type="match status" value="4"/>
</dbReference>
<reference evidence="4" key="1">
    <citation type="submission" date="2020-06" db="EMBL/GenBank/DDBJ databases">
        <authorList>
            <person name="Li T."/>
            <person name="Hu X."/>
            <person name="Zhang T."/>
            <person name="Song X."/>
            <person name="Zhang H."/>
            <person name="Dai N."/>
            <person name="Sheng W."/>
            <person name="Hou X."/>
            <person name="Wei L."/>
        </authorList>
    </citation>
    <scope>NUCLEOTIDE SEQUENCE</scope>
    <source>
        <strain evidence="4">3651</strain>
        <tissue evidence="4">Leaf</tissue>
    </source>
</reference>
<gene>
    <name evidence="4" type="ORF">Salat_0699900</name>
</gene>
<accession>A0AAE2CUV6</accession>
<keyword evidence="2" id="KW-0805">Transcription regulation</keyword>
<reference evidence="4" key="2">
    <citation type="journal article" date="2024" name="Plant">
        <title>Genomic evolution and insights into agronomic trait innovations of Sesamum species.</title>
        <authorList>
            <person name="Miao H."/>
            <person name="Wang L."/>
            <person name="Qu L."/>
            <person name="Liu H."/>
            <person name="Sun Y."/>
            <person name="Le M."/>
            <person name="Wang Q."/>
            <person name="Wei S."/>
            <person name="Zheng Y."/>
            <person name="Lin W."/>
            <person name="Duan Y."/>
            <person name="Cao H."/>
            <person name="Xiong S."/>
            <person name="Wang X."/>
            <person name="Wei L."/>
            <person name="Li C."/>
            <person name="Ma Q."/>
            <person name="Ju M."/>
            <person name="Zhao R."/>
            <person name="Li G."/>
            <person name="Mu C."/>
            <person name="Tian Q."/>
            <person name="Mei H."/>
            <person name="Zhang T."/>
            <person name="Gao T."/>
            <person name="Zhang H."/>
        </authorList>
    </citation>
    <scope>NUCLEOTIDE SEQUENCE</scope>
    <source>
        <strain evidence="4">3651</strain>
    </source>
</reference>
<dbReference type="PANTHER" id="PTHR13068">
    <property type="entry name" value="CGI-12 PROTEIN-RELATED"/>
    <property type="match status" value="1"/>
</dbReference>
<keyword evidence="3" id="KW-0809">Transit peptide</keyword>
<sequence length="447" mass="50942">MFNLLCKYQLIIAASKVRILGSPTRFVELQQNASLIVRLFSSVKSEPPEIINDQQQSFTLSYLINSCGLSPEAAIAASKKVSLNSSEKPDLLLTLLRNHGLSDAHIAKMVTRLPNILLAHPEKTVLPKLKFFHSIGMPAPVVAQVTSISPGILRCSLEKRIIPFYNYLKHLLQKDERVIRGFKRMAAHFVQTALQRVPANVAILRNYGVNESNIVFLVTNHPQPLMLKSDKFVELVNRVNDLGMDISKLMFIQALQVLHCTSNSAWEQRKEAYRRWGWSESDIRMAFSRHPVCMSLSEKKIMSMMEFFVNEMNCQPKAIAGRPTVLLYSLEKRIVPRCRVAKLLMVKGLIKKSYSLISLMVTTDEKFLERFVRRHQDVPHLLDVYHGKMDLLDLGFNSSELAKKVNIIFEFEFLAARVMESWGKVEGYHLSWDSLNQRRLGGGGVFN</sequence>
<dbReference type="InterPro" id="IPR003690">
    <property type="entry name" value="MTERF"/>
</dbReference>
<dbReference type="EMBL" id="JACGWO010000002">
    <property type="protein sequence ID" value="KAK4435365.1"/>
    <property type="molecule type" value="Genomic_DNA"/>
</dbReference>
<dbReference type="PANTHER" id="PTHR13068:SF133">
    <property type="entry name" value="MITOCHONDRIAL TRANSCRIPTION TERMINATION FACTOR FAMILY PROTEIN"/>
    <property type="match status" value="1"/>
</dbReference>
<evidence type="ECO:0000256" key="2">
    <source>
        <dbReference type="ARBA" id="ARBA00022472"/>
    </source>
</evidence>
<dbReference type="FunFam" id="1.25.70.10:FF:000001">
    <property type="entry name" value="Mitochondrial transcription termination factor-like"/>
    <property type="match status" value="1"/>
</dbReference>
<comment type="caution">
    <text evidence="4">The sequence shown here is derived from an EMBL/GenBank/DDBJ whole genome shotgun (WGS) entry which is preliminary data.</text>
</comment>
<dbReference type="InterPro" id="IPR038538">
    <property type="entry name" value="MTERF_sf"/>
</dbReference>
<dbReference type="Proteomes" id="UP001293254">
    <property type="component" value="Unassembled WGS sequence"/>
</dbReference>
<evidence type="ECO:0000313" key="4">
    <source>
        <dbReference type="EMBL" id="KAK4435365.1"/>
    </source>
</evidence>
<evidence type="ECO:0000256" key="1">
    <source>
        <dbReference type="ARBA" id="ARBA00007692"/>
    </source>
</evidence>